<evidence type="ECO:0000256" key="1">
    <source>
        <dbReference type="ARBA" id="ARBA00007613"/>
    </source>
</evidence>
<comment type="subcellular location">
    <subcellularLocation>
        <location evidence="2">Cell membrane</location>
        <topology evidence="2">Lipid-anchor</topology>
    </subcellularLocation>
</comment>
<evidence type="ECO:0000313" key="4">
    <source>
        <dbReference type="EMBL" id="MTW05406.1"/>
    </source>
</evidence>
<organism evidence="4 5">
    <name type="scientific">Pseudoduganella ginsengisoli</name>
    <dbReference type="NCBI Taxonomy" id="1462440"/>
    <lineage>
        <taxon>Bacteria</taxon>
        <taxon>Pseudomonadati</taxon>
        <taxon>Pseudomonadota</taxon>
        <taxon>Betaproteobacteria</taxon>
        <taxon>Burkholderiales</taxon>
        <taxon>Oxalobacteraceae</taxon>
        <taxon>Telluria group</taxon>
        <taxon>Pseudoduganella</taxon>
    </lineage>
</organism>
<comment type="caution">
    <text evidence="4">The sequence shown here is derived from an EMBL/GenBank/DDBJ whole genome shotgun (WGS) entry which is preliminary data.</text>
</comment>
<dbReference type="InterPro" id="IPR003423">
    <property type="entry name" value="OMP_efflux"/>
</dbReference>
<accession>A0A6L6Q7B3</accession>
<sequence>MSRTPQRRSVRRLPTALHCYNLGRGMAAALVGVFLAGCAAKRSQYDVPVVPVPATFQKASSGAAAAQTAATAGGAAPAAASARLDQVLPEWWRLLGSAELDSLVKQALEGNAELKIAALRVQQARARTSQAVSDQLPVVTGSVQRRREAAEGEIGGGVTSSRTPARSVNQVGVRTDFRLDIWGERQSIYESTELQERRAMFQRDDVQRNVVANVVAGYLDYLSFNDRLRVAIETDVAVSGMLAAVEARLDKGDATLIDMEQQRAAVYSVKATIPALEQQRDEALNNLAVLLGVAPGSLQLKGQGVAALSFPAVLPGVPSALLLRRPDVRVMEARLLAADADIDIARTRLLPPLDLSAQAGYGSEFMSRLFRPETLFWNVVGNLSATIFDHGRRNRDVDVATSVHQEMVETYARVIYGAVREVDDALNGIRLGRARLNAQREAAQAAKRAWDYSRESYQAGGIDHLLLLDTERTYHRMLDEQHNIDLQRYRALINLFTALGGGTAGGDPLPGKGKRPAAPDDTGRVVTDVALGPAQANDAAPAAQAGSGWQLELAGATDSTAVAAAWRDLQLRFPDLMAQRTVAARKPERDGAGLRVFLAHFATGADAEIACARLREQNIACRAVAPGTAPKGVLAPAPAATPSPVTHQPALFGRAAGMARLP</sequence>
<dbReference type="Gene3D" id="2.20.200.10">
    <property type="entry name" value="Outer membrane efflux proteins (OEP)"/>
    <property type="match status" value="1"/>
</dbReference>
<dbReference type="EMBL" id="WNLA01000024">
    <property type="protein sequence ID" value="MTW05406.1"/>
    <property type="molecule type" value="Genomic_DNA"/>
</dbReference>
<proteinExistence type="inferred from homology"/>
<dbReference type="Pfam" id="PF02321">
    <property type="entry name" value="OEP"/>
    <property type="match status" value="2"/>
</dbReference>
<gene>
    <name evidence="4" type="ORF">GM668_25315</name>
</gene>
<dbReference type="Gene3D" id="1.20.1600.10">
    <property type="entry name" value="Outer membrane efflux proteins (OEP)"/>
    <property type="match status" value="1"/>
</dbReference>
<dbReference type="GO" id="GO:0015562">
    <property type="term" value="F:efflux transmembrane transporter activity"/>
    <property type="evidence" value="ECO:0007669"/>
    <property type="project" value="InterPro"/>
</dbReference>
<keyword evidence="2" id="KW-0472">Membrane</keyword>
<dbReference type="SUPFAM" id="SSF56954">
    <property type="entry name" value="Outer membrane efflux proteins (OEP)"/>
    <property type="match status" value="1"/>
</dbReference>
<evidence type="ECO:0000313" key="5">
    <source>
        <dbReference type="Proteomes" id="UP000484015"/>
    </source>
</evidence>
<comment type="similarity">
    <text evidence="1 2">Belongs to the outer membrane factor (OMF) (TC 1.B.17) family.</text>
</comment>
<evidence type="ECO:0000259" key="3">
    <source>
        <dbReference type="PROSITE" id="PS51724"/>
    </source>
</evidence>
<name>A0A6L6Q7B3_9BURK</name>
<dbReference type="InterPro" id="IPR010131">
    <property type="entry name" value="MdtP/NodT-like"/>
</dbReference>
<dbReference type="GO" id="GO:0042834">
    <property type="term" value="F:peptidoglycan binding"/>
    <property type="evidence" value="ECO:0007669"/>
    <property type="project" value="InterPro"/>
</dbReference>
<dbReference type="Proteomes" id="UP000484015">
    <property type="component" value="Unassembled WGS sequence"/>
</dbReference>
<evidence type="ECO:0000256" key="2">
    <source>
        <dbReference type="RuleBase" id="RU362097"/>
    </source>
</evidence>
<keyword evidence="2" id="KW-0564">Palmitate</keyword>
<keyword evidence="2" id="KW-0449">Lipoprotein</keyword>
<dbReference type="PANTHER" id="PTHR30203">
    <property type="entry name" value="OUTER MEMBRANE CATION EFFLUX PROTEIN"/>
    <property type="match status" value="1"/>
</dbReference>
<reference evidence="4 5" key="1">
    <citation type="submission" date="2019-11" db="EMBL/GenBank/DDBJ databases">
        <title>Type strains purchased from KCTC, JCM and DSMZ.</title>
        <authorList>
            <person name="Lu H."/>
        </authorList>
    </citation>
    <scope>NUCLEOTIDE SEQUENCE [LARGE SCALE GENOMIC DNA]</scope>
    <source>
        <strain evidence="4 5">KCTC 42409</strain>
    </source>
</reference>
<feature type="domain" description="SPOR" evidence="3">
    <location>
        <begin position="543"/>
        <end position="630"/>
    </location>
</feature>
<keyword evidence="2" id="KW-0812">Transmembrane</keyword>
<protein>
    <submittedName>
        <fullName evidence="4">Efflux transporter outer membrane subunit</fullName>
    </submittedName>
</protein>
<dbReference type="PANTHER" id="PTHR30203:SF33">
    <property type="entry name" value="BLR4455 PROTEIN"/>
    <property type="match status" value="1"/>
</dbReference>
<dbReference type="AlphaFoldDB" id="A0A6L6Q7B3"/>
<keyword evidence="2" id="KW-1134">Transmembrane beta strand</keyword>
<keyword evidence="5" id="KW-1185">Reference proteome</keyword>
<dbReference type="NCBIfam" id="TIGR01845">
    <property type="entry name" value="outer_NodT"/>
    <property type="match status" value="1"/>
</dbReference>
<dbReference type="PROSITE" id="PS51724">
    <property type="entry name" value="SPOR"/>
    <property type="match status" value="1"/>
</dbReference>
<dbReference type="GO" id="GO:0005886">
    <property type="term" value="C:plasma membrane"/>
    <property type="evidence" value="ECO:0007669"/>
    <property type="project" value="UniProtKB-SubCell"/>
</dbReference>
<dbReference type="OrthoDB" id="9770517at2"/>
<dbReference type="InterPro" id="IPR007730">
    <property type="entry name" value="SPOR-like_dom"/>
</dbReference>